<dbReference type="InterPro" id="IPR039333">
    <property type="entry name" value="PYM1"/>
</dbReference>
<dbReference type="InterPro" id="IPR015362">
    <property type="entry name" value="WIBG_mago-bd"/>
</dbReference>
<name>A0A9P4I5P0_9PEZI</name>
<feature type="coiled-coil region" evidence="1">
    <location>
        <begin position="617"/>
        <end position="651"/>
    </location>
</feature>
<feature type="domain" description="WIBG Mago-binding" evidence="3">
    <location>
        <begin position="270"/>
        <end position="296"/>
    </location>
</feature>
<dbReference type="InterPro" id="IPR036348">
    <property type="entry name" value="WIBG_N_sf"/>
</dbReference>
<protein>
    <recommendedName>
        <fullName evidence="3">WIBG Mago-binding domain-containing protein</fullName>
    </recommendedName>
</protein>
<feature type="compositionally biased region" description="Polar residues" evidence="2">
    <location>
        <begin position="325"/>
        <end position="334"/>
    </location>
</feature>
<evidence type="ECO:0000259" key="3">
    <source>
        <dbReference type="SMART" id="SM01273"/>
    </source>
</evidence>
<organism evidence="4 5">
    <name type="scientific">Saccharata proteae CBS 121410</name>
    <dbReference type="NCBI Taxonomy" id="1314787"/>
    <lineage>
        <taxon>Eukaryota</taxon>
        <taxon>Fungi</taxon>
        <taxon>Dikarya</taxon>
        <taxon>Ascomycota</taxon>
        <taxon>Pezizomycotina</taxon>
        <taxon>Dothideomycetes</taxon>
        <taxon>Dothideomycetes incertae sedis</taxon>
        <taxon>Botryosphaeriales</taxon>
        <taxon>Saccharataceae</taxon>
        <taxon>Saccharata</taxon>
    </lineage>
</organism>
<proteinExistence type="predicted"/>
<evidence type="ECO:0000313" key="5">
    <source>
        <dbReference type="Proteomes" id="UP000799776"/>
    </source>
</evidence>
<feature type="region of interest" description="Disordered" evidence="2">
    <location>
        <begin position="383"/>
        <end position="408"/>
    </location>
</feature>
<feature type="region of interest" description="Disordered" evidence="2">
    <location>
        <begin position="314"/>
        <end position="336"/>
    </location>
</feature>
<dbReference type="OrthoDB" id="21625at2759"/>
<dbReference type="EMBL" id="ML978711">
    <property type="protein sequence ID" value="KAF2092266.1"/>
    <property type="molecule type" value="Genomic_DNA"/>
</dbReference>
<evidence type="ECO:0000256" key="2">
    <source>
        <dbReference type="SAM" id="MobiDB-lite"/>
    </source>
</evidence>
<keyword evidence="1" id="KW-0175">Coiled coil</keyword>
<dbReference type="SUPFAM" id="SSF101931">
    <property type="entry name" value="Pym (Within the bgcn gene intron protein, WIBG), N-terminal domain"/>
    <property type="match status" value="1"/>
</dbReference>
<dbReference type="PANTHER" id="PTHR22959:SF0">
    <property type="entry name" value="PARTNER OF Y14 AND MAGO"/>
    <property type="match status" value="1"/>
</dbReference>
<comment type="caution">
    <text evidence="4">The sequence shown here is derived from an EMBL/GenBank/DDBJ whole genome shotgun (WGS) entry which is preliminary data.</text>
</comment>
<feature type="region of interest" description="Disordered" evidence="2">
    <location>
        <begin position="700"/>
        <end position="722"/>
    </location>
</feature>
<dbReference type="SMART" id="SM01273">
    <property type="entry name" value="Mago-bind"/>
    <property type="match status" value="1"/>
</dbReference>
<sequence length="722" mass="79013">MKPSSSSGTTINTIINHDTGFSGPIKVQQPNIVAEMTSTMTASQQAAMAAARARLQRYRSKPTIKKEPVKPYNSPKVVVVAPPKQTYKPGVQVKPSVAATSDGSRSKSTDLGVDVNYVMKRALAGPGKEAYQGVDKTLGLRSSRYAPKANTVGSKDLVSAATKIQRQQAIPQDPTKELPAPTTDQVKVATAPPTLKAFNPRAYGVDQAIKRQKALAKVNPTSTSGALCAQPNHINTVPPKNLPAPTISPSSIFNSSFPATKSGIITSATGERHVPSSIRADGSIRRDLRVRPGYKPAEDVEAYKIRTAEAWKSRGNRKEGICGAESSQDSSKAQPTAVENGISVRDFVVLNLNRDSPRTTRRGPSPKMTVCLALAETKVIDSNNTAKPSLSSVANLSKPQDHQQEMTASITDPNKVSLSGVNKTLSEHREGPQAAARTDLQARKQRQLKYLEESTQDWFATYGETQISDRPEGRINSTSTPVASNPLGVQVSQLSSDTSSNCLDGVCGDISRIEKTIQGLRPEIATVKRESRFYHRDGLQQQEDIQALKTWICEMQKENAELRAKLGDGPCGKKSAQNSRMRLSASSLEPIENALSNRLAIQASKPPNTITDRHQCHEKCEEKIAGLSATLVKLRQEMENSKREHERFSVSWNHNRNILRELADEHEEYRLNNAILHGRVHWSFSLAELGADRGNAMKNIPQIRMQNPRQDPGPRSRRNMKG</sequence>
<evidence type="ECO:0000313" key="4">
    <source>
        <dbReference type="EMBL" id="KAF2092266.1"/>
    </source>
</evidence>
<gene>
    <name evidence="4" type="ORF">K490DRAFT_61706</name>
</gene>
<feature type="compositionally biased region" description="Polar residues" evidence="2">
    <location>
        <begin position="383"/>
        <end position="398"/>
    </location>
</feature>
<dbReference type="PANTHER" id="PTHR22959">
    <property type="entry name" value="PYM PROTEIN"/>
    <property type="match status" value="1"/>
</dbReference>
<dbReference type="GO" id="GO:1903259">
    <property type="term" value="P:exon-exon junction complex disassembly"/>
    <property type="evidence" value="ECO:0007669"/>
    <property type="project" value="InterPro"/>
</dbReference>
<dbReference type="Proteomes" id="UP000799776">
    <property type="component" value="Unassembled WGS sequence"/>
</dbReference>
<dbReference type="GO" id="GO:0035145">
    <property type="term" value="C:exon-exon junction complex"/>
    <property type="evidence" value="ECO:0007669"/>
    <property type="project" value="TreeGrafter"/>
</dbReference>
<dbReference type="Pfam" id="PF09282">
    <property type="entry name" value="Mago-bind"/>
    <property type="match status" value="1"/>
</dbReference>
<dbReference type="GO" id="GO:0003723">
    <property type="term" value="F:RNA binding"/>
    <property type="evidence" value="ECO:0007669"/>
    <property type="project" value="TreeGrafter"/>
</dbReference>
<reference evidence="4" key="1">
    <citation type="journal article" date="2020" name="Stud. Mycol.">
        <title>101 Dothideomycetes genomes: a test case for predicting lifestyles and emergence of pathogens.</title>
        <authorList>
            <person name="Haridas S."/>
            <person name="Albert R."/>
            <person name="Binder M."/>
            <person name="Bloem J."/>
            <person name="Labutti K."/>
            <person name="Salamov A."/>
            <person name="Andreopoulos B."/>
            <person name="Baker S."/>
            <person name="Barry K."/>
            <person name="Bills G."/>
            <person name="Bluhm B."/>
            <person name="Cannon C."/>
            <person name="Castanera R."/>
            <person name="Culley D."/>
            <person name="Daum C."/>
            <person name="Ezra D."/>
            <person name="Gonzalez J."/>
            <person name="Henrissat B."/>
            <person name="Kuo A."/>
            <person name="Liang C."/>
            <person name="Lipzen A."/>
            <person name="Lutzoni F."/>
            <person name="Magnuson J."/>
            <person name="Mondo S."/>
            <person name="Nolan M."/>
            <person name="Ohm R."/>
            <person name="Pangilinan J."/>
            <person name="Park H.-J."/>
            <person name="Ramirez L."/>
            <person name="Alfaro M."/>
            <person name="Sun H."/>
            <person name="Tritt A."/>
            <person name="Yoshinaga Y."/>
            <person name="Zwiers L.-H."/>
            <person name="Turgeon B."/>
            <person name="Goodwin S."/>
            <person name="Spatafora J."/>
            <person name="Crous P."/>
            <person name="Grigoriev I."/>
        </authorList>
    </citation>
    <scope>NUCLEOTIDE SEQUENCE</scope>
    <source>
        <strain evidence="4">CBS 121410</strain>
    </source>
</reference>
<dbReference type="GO" id="GO:0005737">
    <property type="term" value="C:cytoplasm"/>
    <property type="evidence" value="ECO:0007669"/>
    <property type="project" value="TreeGrafter"/>
</dbReference>
<dbReference type="AlphaFoldDB" id="A0A9P4I5P0"/>
<evidence type="ECO:0000256" key="1">
    <source>
        <dbReference type="SAM" id="Coils"/>
    </source>
</evidence>
<keyword evidence="5" id="KW-1185">Reference proteome</keyword>
<accession>A0A9P4I5P0</accession>